<evidence type="ECO:0000256" key="29">
    <source>
        <dbReference type="ARBA" id="ARBA00077091"/>
    </source>
</evidence>
<dbReference type="EC" id="1.1.1.270" evidence="15"/>
<evidence type="ECO:0000256" key="17">
    <source>
        <dbReference type="ARBA" id="ARBA00037929"/>
    </source>
</evidence>
<accession>A0A6P5KFG0</accession>
<comment type="catalytic activity">
    <reaction evidence="18">
        <text>3-dehydro-4alpha-methylzymosterol + NADPH + H(+) = 4alpha-methylzymosterol + NADP(+)</text>
        <dbReference type="Rhea" id="RHEA:36379"/>
        <dbReference type="ChEBI" id="CHEBI:1949"/>
        <dbReference type="ChEBI" id="CHEBI:15378"/>
        <dbReference type="ChEBI" id="CHEBI:57783"/>
        <dbReference type="ChEBI" id="CHEBI:58349"/>
        <dbReference type="ChEBI" id="CHEBI:136486"/>
        <dbReference type="EC" id="1.1.1.270"/>
    </reaction>
    <physiologicalReaction direction="left-to-right" evidence="18">
        <dbReference type="Rhea" id="RHEA:36380"/>
    </physiologicalReaction>
</comment>
<dbReference type="InterPro" id="IPR036291">
    <property type="entry name" value="NAD(P)-bd_dom_sf"/>
</dbReference>
<comment type="catalytic activity">
    <reaction evidence="20">
        <text>5alpha-androstane-3beta,17beta-diol + NADP(+) = 17beta-hydroxy-5alpha-androstan-3-one + NADPH + H(+)</text>
        <dbReference type="Rhea" id="RHEA:16297"/>
        <dbReference type="ChEBI" id="CHEBI:15378"/>
        <dbReference type="ChEBI" id="CHEBI:16330"/>
        <dbReference type="ChEBI" id="CHEBI:18329"/>
        <dbReference type="ChEBI" id="CHEBI:57783"/>
        <dbReference type="ChEBI" id="CHEBI:58349"/>
        <dbReference type="EC" id="1.1.1.210"/>
    </reaction>
    <physiologicalReaction direction="right-to-left" evidence="20">
        <dbReference type="Rhea" id="RHEA:16299"/>
    </physiologicalReaction>
</comment>
<dbReference type="GO" id="GO:0004303">
    <property type="term" value="F:estradiol 17-beta-dehydrogenase [NAD(P)+] activity"/>
    <property type="evidence" value="ECO:0007669"/>
    <property type="project" value="UniProtKB-EC"/>
</dbReference>
<name>A0A6P5KFG0_PHACI</name>
<dbReference type="EC" id="1.1.1.210" evidence="27"/>
<evidence type="ECO:0000256" key="15">
    <source>
        <dbReference type="ARBA" id="ARBA00023621"/>
    </source>
</evidence>
<dbReference type="InterPro" id="IPR002347">
    <property type="entry name" value="SDR_fam"/>
</dbReference>
<dbReference type="Gene3D" id="3.40.50.720">
    <property type="entry name" value="NAD(P)-binding Rossmann-like Domain"/>
    <property type="match status" value="1"/>
</dbReference>
<keyword evidence="10" id="KW-0443">Lipid metabolism</keyword>
<reference evidence="35" key="1">
    <citation type="submission" date="2025-08" db="UniProtKB">
        <authorList>
            <consortium name="RefSeq"/>
        </authorList>
    </citation>
    <scope>IDENTIFICATION</scope>
    <source>
        <tissue evidence="35">Spleen</tissue>
    </source>
</reference>
<evidence type="ECO:0000256" key="3">
    <source>
        <dbReference type="ARBA" id="ARBA00022692"/>
    </source>
</evidence>
<keyword evidence="5" id="KW-0521">NADP</keyword>
<dbReference type="GO" id="GO:0047024">
    <property type="term" value="F:5-alpha-androstane-3-beta,17-beta-diol dehydrogenase (NADP+) activity"/>
    <property type="evidence" value="ECO:0007669"/>
    <property type="project" value="UniProtKB-EC"/>
</dbReference>
<evidence type="ECO:0000256" key="24">
    <source>
        <dbReference type="ARBA" id="ARBA00052450"/>
    </source>
</evidence>
<dbReference type="AlphaFoldDB" id="A0A6P5KFG0"/>
<sequence length="401" mass="45172">MCYRTVSNAPYPDCCQVSLNVQGNEEGGGGHRGQQPVYRRYGVFPEEQTAIGKFQSSRKFQSLLERVQKGPTIWKCGIGLALCERLLSEDDGLHLCLACRNLGKAEAARVALLSSHPRAEITLLQIDVSNLQSVFQASRELKQRFEHLDYLYVNAGIMPNPQLNLKALFSGLFSRKVFHMFSTAEGLLTQDDRVTTDGLQEVFETNVFGHFILIRELEPLLCHPDIPSQVIWTSSSNAKKSNFSLDDFQHAKGHEPYSSSKYATDLLSLALNRNFNQQGLYSSVVCPGTVLTNLTYGILPPFIWTLLTPLIFLLRFFVNSLTTTPYNGAEALLWLFRQKPEFLNPLTKYHSATTGLGSNYVSPQKMDLDEETAEKFYQNLLDLERRFGAIRARSLDSPSQK</sequence>
<comment type="catalytic activity">
    <reaction evidence="19">
        <text>5alpha-cholest-8-en-3-one + NADPH + H(+) = 5alpha-cholest-8-en-3beta-ol + NADP(+)</text>
        <dbReference type="Rhea" id="RHEA:46852"/>
        <dbReference type="ChEBI" id="CHEBI:15378"/>
        <dbReference type="ChEBI" id="CHEBI:16608"/>
        <dbReference type="ChEBI" id="CHEBI:57783"/>
        <dbReference type="ChEBI" id="CHEBI:58349"/>
        <dbReference type="ChEBI" id="CHEBI:87056"/>
    </reaction>
    <physiologicalReaction direction="left-to-right" evidence="19">
        <dbReference type="Rhea" id="RHEA:46853"/>
    </physiologicalReaction>
</comment>
<dbReference type="GO" id="GO:0006695">
    <property type="term" value="P:cholesterol biosynthetic process"/>
    <property type="evidence" value="ECO:0007669"/>
    <property type="project" value="Ensembl"/>
</dbReference>
<evidence type="ECO:0000256" key="5">
    <source>
        <dbReference type="ARBA" id="ARBA00022857"/>
    </source>
</evidence>
<keyword evidence="9" id="KW-0520">NAD</keyword>
<dbReference type="GO" id="GO:0048568">
    <property type="term" value="P:embryonic organ development"/>
    <property type="evidence" value="ECO:0007669"/>
    <property type="project" value="Ensembl"/>
</dbReference>
<comment type="subcellular location">
    <subcellularLocation>
        <location evidence="1">Endoplasmic reticulum membrane</location>
        <topology evidence="1">Single-pass membrane protein</topology>
    </subcellularLocation>
</comment>
<dbReference type="FunCoup" id="A0A6P5KFG0">
    <property type="interactions" value="476"/>
</dbReference>
<dbReference type="Pfam" id="PF00106">
    <property type="entry name" value="adh_short"/>
    <property type="match status" value="2"/>
</dbReference>
<evidence type="ECO:0000256" key="4">
    <source>
        <dbReference type="ARBA" id="ARBA00022824"/>
    </source>
</evidence>
<comment type="catalytic activity">
    <reaction evidence="22">
        <text>4alpha-methyl-5alpha-cholest-7-en-3beta-ol + NADP(+) = 4alpha-methyl-5alpha-cholest-7-en-3-one + NADPH + H(+)</text>
        <dbReference type="Rhea" id="RHEA:18409"/>
        <dbReference type="ChEBI" id="CHEBI:15378"/>
        <dbReference type="ChEBI" id="CHEBI:16495"/>
        <dbReference type="ChEBI" id="CHEBI:18378"/>
        <dbReference type="ChEBI" id="CHEBI:57783"/>
        <dbReference type="ChEBI" id="CHEBI:58349"/>
        <dbReference type="EC" id="1.1.1.270"/>
    </reaction>
    <physiologicalReaction direction="right-to-left" evidence="22">
        <dbReference type="Rhea" id="RHEA:18411"/>
    </physiologicalReaction>
</comment>
<comment type="pathway">
    <text evidence="17">Steroid biosynthesis; estrogen biosynthesis.</text>
</comment>
<evidence type="ECO:0000256" key="12">
    <source>
        <dbReference type="ARBA" id="ARBA00023180"/>
    </source>
</evidence>
<evidence type="ECO:0000256" key="28">
    <source>
        <dbReference type="ARBA" id="ARBA00071031"/>
    </source>
</evidence>
<evidence type="ECO:0000256" key="16">
    <source>
        <dbReference type="ARBA" id="ARBA00024072"/>
    </source>
</evidence>
<feature type="transmembrane region" description="Helical" evidence="33">
    <location>
        <begin position="298"/>
        <end position="318"/>
    </location>
</feature>
<keyword evidence="6" id="KW-0752">Steroid biosynthesis</keyword>
<evidence type="ECO:0000256" key="31">
    <source>
        <dbReference type="ARBA" id="ARBA00083156"/>
    </source>
</evidence>
<dbReference type="GO" id="GO:0007420">
    <property type="term" value="P:brain development"/>
    <property type="evidence" value="ECO:0007669"/>
    <property type="project" value="Ensembl"/>
</dbReference>
<organism evidence="34 35">
    <name type="scientific">Phascolarctos cinereus</name>
    <name type="common">Koala</name>
    <dbReference type="NCBI Taxonomy" id="38626"/>
    <lineage>
        <taxon>Eukaryota</taxon>
        <taxon>Metazoa</taxon>
        <taxon>Chordata</taxon>
        <taxon>Craniata</taxon>
        <taxon>Vertebrata</taxon>
        <taxon>Euteleostomi</taxon>
        <taxon>Mammalia</taxon>
        <taxon>Metatheria</taxon>
        <taxon>Diprotodontia</taxon>
        <taxon>Phascolarctidae</taxon>
        <taxon>Phascolarctos</taxon>
    </lineage>
</organism>
<dbReference type="Proteomes" id="UP000515140">
    <property type="component" value="Unplaced"/>
</dbReference>
<evidence type="ECO:0000256" key="9">
    <source>
        <dbReference type="ARBA" id="ARBA00023027"/>
    </source>
</evidence>
<dbReference type="GO" id="GO:0048706">
    <property type="term" value="P:embryonic skeletal system development"/>
    <property type="evidence" value="ECO:0007669"/>
    <property type="project" value="Ensembl"/>
</dbReference>
<evidence type="ECO:0000256" key="19">
    <source>
        <dbReference type="ARBA" id="ARBA00050673"/>
    </source>
</evidence>
<comment type="catalytic activity">
    <reaction evidence="25">
        <text>zymosterone + NADPH + H(+) = zymosterol + NADP(+)</text>
        <dbReference type="Rhea" id="RHEA:33459"/>
        <dbReference type="ChEBI" id="CHEBI:15378"/>
        <dbReference type="ChEBI" id="CHEBI:18252"/>
        <dbReference type="ChEBI" id="CHEBI:52386"/>
        <dbReference type="ChEBI" id="CHEBI:57783"/>
        <dbReference type="ChEBI" id="CHEBI:58349"/>
    </reaction>
    <physiologicalReaction direction="left-to-right" evidence="25">
        <dbReference type="Rhea" id="RHEA:33460"/>
    </physiologicalReaction>
</comment>
<dbReference type="GO" id="GO:0006703">
    <property type="term" value="P:estrogen biosynthetic process"/>
    <property type="evidence" value="ECO:0007669"/>
    <property type="project" value="Ensembl"/>
</dbReference>
<dbReference type="PANTHER" id="PTHR44442">
    <property type="entry name" value="3-KETO-STEROID REDUCTASE"/>
    <property type="match status" value="1"/>
</dbReference>
<comment type="similarity">
    <text evidence="14">Belongs to the short-chain dehydrogenases/reductases (SDR) family. ERG27 subfamily.</text>
</comment>
<keyword evidence="12" id="KW-0325">Glycoprotein</keyword>
<protein>
    <recommendedName>
        <fullName evidence="28">3-keto-steroid reductase/17-beta-hydroxysteroid dehydrogenase 7</fullName>
        <ecNumber evidence="27">1.1.1.210</ecNumber>
        <ecNumber evidence="15">1.1.1.270</ecNumber>
        <ecNumber evidence="16">1.1.1.62</ecNumber>
    </recommendedName>
    <alternativeName>
        <fullName evidence="30">17-beta-hydroxysteroid dehydrogenase 7</fullName>
    </alternativeName>
    <alternativeName>
        <fullName evidence="31">3-keto-steroid reductase</fullName>
    </alternativeName>
    <alternativeName>
        <fullName evidence="29">Dihydrotestosterone oxidoreductase</fullName>
    </alternativeName>
    <alternativeName>
        <fullName evidence="32">Estradiol 17-beta-dehydrogenase 7</fullName>
    </alternativeName>
</protein>
<keyword evidence="34" id="KW-1185">Reference proteome</keyword>
<comment type="subunit">
    <text evidence="26">Binds to the short form of prolactin receptor.</text>
</comment>
<evidence type="ECO:0000256" key="22">
    <source>
        <dbReference type="ARBA" id="ARBA00052439"/>
    </source>
</evidence>
<comment type="catalytic activity">
    <reaction evidence="23">
        <text>4alpha-methyl-5alpha-cholest-8-en-3-one + NADPH + H(+) = 4alpha-methyl-5alpha-cholest-8-en-3beta-ol + NADP(+)</text>
        <dbReference type="Rhea" id="RHEA:46832"/>
        <dbReference type="ChEBI" id="CHEBI:15378"/>
        <dbReference type="ChEBI" id="CHEBI:57783"/>
        <dbReference type="ChEBI" id="CHEBI:58349"/>
        <dbReference type="ChEBI" id="CHEBI:87050"/>
        <dbReference type="ChEBI" id="CHEBI:87051"/>
    </reaction>
    <physiologicalReaction direction="left-to-right" evidence="23">
        <dbReference type="Rhea" id="RHEA:46833"/>
    </physiologicalReaction>
</comment>
<dbReference type="EC" id="1.1.1.62" evidence="16"/>
<evidence type="ECO:0000256" key="13">
    <source>
        <dbReference type="ARBA" id="ARBA00023589"/>
    </source>
</evidence>
<dbReference type="KEGG" id="pcw:110209887"/>
<evidence type="ECO:0000256" key="18">
    <source>
        <dbReference type="ARBA" id="ARBA00048246"/>
    </source>
</evidence>
<dbReference type="GeneID" id="110209887"/>
<proteinExistence type="inferred from homology"/>
<evidence type="ECO:0000256" key="14">
    <source>
        <dbReference type="ARBA" id="ARBA00023593"/>
    </source>
</evidence>
<keyword evidence="11 33" id="KW-0472">Membrane</keyword>
<comment type="pathway">
    <text evidence="13">Steroid biosynthesis; zymosterol biosynthesis; zymosterol from lanosterol: step 5/6.</text>
</comment>
<evidence type="ECO:0000256" key="30">
    <source>
        <dbReference type="ARBA" id="ARBA00081545"/>
    </source>
</evidence>
<evidence type="ECO:0000256" key="20">
    <source>
        <dbReference type="ARBA" id="ARBA00051795"/>
    </source>
</evidence>
<keyword evidence="8" id="KW-0560">Oxidoreductase</keyword>
<keyword evidence="7 33" id="KW-1133">Transmembrane helix</keyword>
<evidence type="ECO:0000256" key="1">
    <source>
        <dbReference type="ARBA" id="ARBA00004389"/>
    </source>
</evidence>
<dbReference type="InterPro" id="IPR052834">
    <property type="entry name" value="3KSR/17beta-HSD"/>
</dbReference>
<dbReference type="InterPro" id="IPR042829">
    <property type="entry name" value="HSD17B7/Erg27"/>
</dbReference>
<comment type="catalytic activity">
    <reaction evidence="21">
        <text>a 3beta-hydroxysteroid + NADP(+) = a 3-oxosteroid + NADPH + H(+)</text>
        <dbReference type="Rhea" id="RHEA:34787"/>
        <dbReference type="ChEBI" id="CHEBI:15378"/>
        <dbReference type="ChEBI" id="CHEBI:36836"/>
        <dbReference type="ChEBI" id="CHEBI:47788"/>
        <dbReference type="ChEBI" id="CHEBI:57783"/>
        <dbReference type="ChEBI" id="CHEBI:58349"/>
        <dbReference type="EC" id="1.1.1.270"/>
    </reaction>
    <physiologicalReaction direction="right-to-left" evidence="21">
        <dbReference type="Rhea" id="RHEA:34789"/>
    </physiologicalReaction>
</comment>
<comment type="catalytic activity">
    <reaction evidence="24">
        <text>17beta-estradiol + NADP(+) = estrone + NADPH + H(+)</text>
        <dbReference type="Rhea" id="RHEA:24616"/>
        <dbReference type="ChEBI" id="CHEBI:15378"/>
        <dbReference type="ChEBI" id="CHEBI:16469"/>
        <dbReference type="ChEBI" id="CHEBI:17263"/>
        <dbReference type="ChEBI" id="CHEBI:57783"/>
        <dbReference type="ChEBI" id="CHEBI:58349"/>
        <dbReference type="EC" id="1.1.1.62"/>
    </reaction>
    <physiologicalReaction direction="right-to-left" evidence="24">
        <dbReference type="Rhea" id="RHEA:24618"/>
    </physiologicalReaction>
</comment>
<keyword evidence="2" id="KW-0444">Lipid biosynthesis</keyword>
<evidence type="ECO:0000256" key="7">
    <source>
        <dbReference type="ARBA" id="ARBA00022989"/>
    </source>
</evidence>
<evidence type="ECO:0000256" key="26">
    <source>
        <dbReference type="ARBA" id="ARBA00063141"/>
    </source>
</evidence>
<dbReference type="CTD" id="51478"/>
<evidence type="ECO:0000256" key="6">
    <source>
        <dbReference type="ARBA" id="ARBA00022955"/>
    </source>
</evidence>
<dbReference type="GO" id="GO:0005789">
    <property type="term" value="C:endoplasmic reticulum membrane"/>
    <property type="evidence" value="ECO:0007669"/>
    <property type="project" value="UniProtKB-SubCell"/>
</dbReference>
<evidence type="ECO:0000313" key="34">
    <source>
        <dbReference type="Proteomes" id="UP000515140"/>
    </source>
</evidence>
<evidence type="ECO:0000256" key="33">
    <source>
        <dbReference type="SAM" id="Phobius"/>
    </source>
</evidence>
<evidence type="ECO:0000256" key="8">
    <source>
        <dbReference type="ARBA" id="ARBA00023002"/>
    </source>
</evidence>
<dbReference type="GO" id="GO:0000253">
    <property type="term" value="F:3-beta-hydroxysteroid 3-dehydrogenase (NADP+) activity"/>
    <property type="evidence" value="ECO:0007669"/>
    <property type="project" value="UniProtKB-EC"/>
</dbReference>
<evidence type="ECO:0000256" key="2">
    <source>
        <dbReference type="ARBA" id="ARBA00022516"/>
    </source>
</evidence>
<evidence type="ECO:0000256" key="21">
    <source>
        <dbReference type="ARBA" id="ARBA00051929"/>
    </source>
</evidence>
<evidence type="ECO:0000256" key="32">
    <source>
        <dbReference type="ARBA" id="ARBA00083257"/>
    </source>
</evidence>
<dbReference type="GO" id="GO:0030154">
    <property type="term" value="P:cell differentiation"/>
    <property type="evidence" value="ECO:0007669"/>
    <property type="project" value="Ensembl"/>
</dbReference>
<dbReference type="GO" id="GO:0008209">
    <property type="term" value="P:androgen metabolic process"/>
    <property type="evidence" value="ECO:0007669"/>
    <property type="project" value="Ensembl"/>
</dbReference>
<evidence type="ECO:0000313" key="35">
    <source>
        <dbReference type="RefSeq" id="XP_020844263.1"/>
    </source>
</evidence>
<keyword evidence="4" id="KW-0256">Endoplasmic reticulum</keyword>
<evidence type="ECO:0000256" key="23">
    <source>
        <dbReference type="ARBA" id="ARBA00052448"/>
    </source>
</evidence>
<dbReference type="InParanoid" id="A0A6P5KFG0"/>
<gene>
    <name evidence="35" type="primary">HSD17B7</name>
</gene>
<evidence type="ECO:0000256" key="25">
    <source>
        <dbReference type="ARBA" id="ARBA00052561"/>
    </source>
</evidence>
<dbReference type="PANTHER" id="PTHR44442:SF1">
    <property type="entry name" value="3-KETO-STEROID REDUCTASE_17-BETA-HYDROXYSTEROID DEHYDROGENASE 7"/>
    <property type="match status" value="1"/>
</dbReference>
<dbReference type="CDD" id="cd08941">
    <property type="entry name" value="3KS_SDR_c"/>
    <property type="match status" value="1"/>
</dbReference>
<dbReference type="FunFam" id="3.40.50.720:FF:000289">
    <property type="entry name" value="Hydroxysteroid 17-beta dehydrogenase 7"/>
    <property type="match status" value="1"/>
</dbReference>
<evidence type="ECO:0000256" key="27">
    <source>
        <dbReference type="ARBA" id="ARBA00066807"/>
    </source>
</evidence>
<dbReference type="UniPathway" id="UPA00770">
    <property type="reaction ID" value="UER00758"/>
</dbReference>
<evidence type="ECO:0000256" key="10">
    <source>
        <dbReference type="ARBA" id="ARBA00023098"/>
    </source>
</evidence>
<dbReference type="OMA" id="WHNIDGY"/>
<evidence type="ECO:0000256" key="11">
    <source>
        <dbReference type="ARBA" id="ARBA00023136"/>
    </source>
</evidence>
<dbReference type="SUPFAM" id="SSF51735">
    <property type="entry name" value="NAD(P)-binding Rossmann-fold domains"/>
    <property type="match status" value="1"/>
</dbReference>
<keyword evidence="3 33" id="KW-0812">Transmembrane</keyword>
<dbReference type="RefSeq" id="XP_020844263.1">
    <property type="nucleotide sequence ID" value="XM_020988604.1"/>
</dbReference>